<evidence type="ECO:0000313" key="8">
    <source>
        <dbReference type="Proteomes" id="UP001303946"/>
    </source>
</evidence>
<evidence type="ECO:0000256" key="3">
    <source>
        <dbReference type="ARBA" id="ARBA00022723"/>
    </source>
</evidence>
<dbReference type="PROSITE" id="PS51318">
    <property type="entry name" value="TAT"/>
    <property type="match status" value="1"/>
</dbReference>
<dbReference type="Proteomes" id="UP001303946">
    <property type="component" value="Chromosome"/>
</dbReference>
<dbReference type="EMBL" id="CP136336">
    <property type="protein sequence ID" value="WOB10192.1"/>
    <property type="molecule type" value="Genomic_DNA"/>
</dbReference>
<gene>
    <name evidence="7" type="ORF">RXV79_09025</name>
</gene>
<evidence type="ECO:0000256" key="4">
    <source>
        <dbReference type="ARBA" id="ARBA00023002"/>
    </source>
</evidence>
<dbReference type="InterPro" id="IPR006311">
    <property type="entry name" value="TAT_signal"/>
</dbReference>
<evidence type="ECO:0000313" key="7">
    <source>
        <dbReference type="EMBL" id="WOB10192.1"/>
    </source>
</evidence>
<keyword evidence="4" id="KW-0560">Oxidoreductase</keyword>
<reference evidence="7 8" key="1">
    <citation type="submission" date="2023-10" db="EMBL/GenBank/DDBJ databases">
        <title>Bacteria for the degradation of biodegradable plastic PBAT(Polybutylene adipate terephthalate).</title>
        <authorList>
            <person name="Weon H.-Y."/>
            <person name="Yeon J."/>
        </authorList>
    </citation>
    <scope>NUCLEOTIDE SEQUENCE [LARGE SCALE GENOMIC DNA]</scope>
    <source>
        <strain evidence="7 8">SBD 7-3</strain>
    </source>
</reference>
<comment type="similarity">
    <text evidence="2">Belongs to the carotenoid oxygenase family.</text>
</comment>
<feature type="signal peptide" evidence="6">
    <location>
        <begin position="1"/>
        <end position="20"/>
    </location>
</feature>
<dbReference type="RefSeq" id="WP_316703099.1">
    <property type="nucleotide sequence ID" value="NZ_CP136336.1"/>
</dbReference>
<accession>A0ABZ0CYX8</accession>
<protein>
    <submittedName>
        <fullName evidence="7">Carotenoid oxygenase family protein</fullName>
    </submittedName>
</protein>
<keyword evidence="8" id="KW-1185">Reference proteome</keyword>
<dbReference type="InterPro" id="IPR004294">
    <property type="entry name" value="Carotenoid_Oase"/>
</dbReference>
<proteinExistence type="inferred from homology"/>
<dbReference type="PANTHER" id="PTHR10543:SF89">
    <property type="entry name" value="CAROTENOID 9,10(9',10')-CLEAVAGE DIOXYGENASE 1"/>
    <property type="match status" value="1"/>
</dbReference>
<keyword evidence="3" id="KW-0479">Metal-binding</keyword>
<dbReference type="PANTHER" id="PTHR10543">
    <property type="entry name" value="BETA-CAROTENE DIOXYGENASE"/>
    <property type="match status" value="1"/>
</dbReference>
<feature type="chain" id="PRO_5046290738" evidence="6">
    <location>
        <begin position="21"/>
        <end position="502"/>
    </location>
</feature>
<evidence type="ECO:0000256" key="5">
    <source>
        <dbReference type="ARBA" id="ARBA00023004"/>
    </source>
</evidence>
<name>A0ABZ0CYX8_9BURK</name>
<evidence type="ECO:0000256" key="2">
    <source>
        <dbReference type="ARBA" id="ARBA00006787"/>
    </source>
</evidence>
<evidence type="ECO:0000256" key="6">
    <source>
        <dbReference type="SAM" id="SignalP"/>
    </source>
</evidence>
<dbReference type="Pfam" id="PF03055">
    <property type="entry name" value="RPE65"/>
    <property type="match status" value="1"/>
</dbReference>
<organism evidence="7 8">
    <name type="scientific">Piscinibacter gummiphilus</name>
    <dbReference type="NCBI Taxonomy" id="946333"/>
    <lineage>
        <taxon>Bacteria</taxon>
        <taxon>Pseudomonadati</taxon>
        <taxon>Pseudomonadota</taxon>
        <taxon>Betaproteobacteria</taxon>
        <taxon>Burkholderiales</taxon>
        <taxon>Sphaerotilaceae</taxon>
        <taxon>Piscinibacter</taxon>
    </lineage>
</organism>
<evidence type="ECO:0000256" key="1">
    <source>
        <dbReference type="ARBA" id="ARBA00001954"/>
    </source>
</evidence>
<keyword evidence="5" id="KW-0408">Iron</keyword>
<comment type="cofactor">
    <cofactor evidence="1">
        <name>Fe(2+)</name>
        <dbReference type="ChEBI" id="CHEBI:29033"/>
    </cofactor>
</comment>
<keyword evidence="6" id="KW-0732">Signal</keyword>
<sequence length="502" mass="54767">MQRRNLLRLASAYAAGAAFAPPLFAEAAADPWMADFLKAEAALPWTLGYRTPAGDFGGASAQVTGRFPAAVQGVLFRNGPAIHDMGGQRYQHWFDGDGMVQRYAITATGVAHSGKVVRTPKFVAEKAAGKRLLEGFGSKWPGLQQVTGPDAFNAANTSVLSVNGELLALWEGGSAFAIDPVTLETRGAKVWSQETRGVPFSAHPRVDSDGTVWNFGVSALSDMLVLYEIGPDAKLRRAQPVRTPHTSYVHDFAITERHLVFLMPPLVLERSRMHEGHSFVDSHRWRPELGMRVLVVDKADLSRQQWLELPAGFMFHLGNAWEDAQGIIRVDYVHAATPGVLYGTDRALMRGQMSPRPEYHIAIARLDPARGKASQELLKVQAEFPRIDPRLTGRRHCHLLHASQSQATHPGFSAVARTAVETGHTDMYSYGADHMVEEHLFIPEPGTAPGGAGWVLGTALDLKQRCTVLACFRADHLSDGPVALAKLPYALPLGLHATFTQS</sequence>